<evidence type="ECO:0000313" key="5">
    <source>
        <dbReference type="EMBL" id="AGY48364.1"/>
    </source>
</evidence>
<keyword evidence="3" id="KW-0804">Transcription</keyword>
<dbReference type="Gene3D" id="3.30.730.10">
    <property type="entry name" value="AP2/ERF domain"/>
    <property type="match status" value="1"/>
</dbReference>
<proteinExistence type="predicted"/>
<keyword evidence="5" id="KW-0255">Endonuclease</keyword>
<dbReference type="GO" id="GO:0004519">
    <property type="term" value="F:endonuclease activity"/>
    <property type="evidence" value="ECO:0007669"/>
    <property type="project" value="UniProtKB-KW"/>
</dbReference>
<sequence>MKKIFLRGEIGKGMFALVDDEDFDSLSKYKWYLNEGYARGHVDGKTIYMHQFLKKAQKGMIVDHEDGNRLNNQKYNLRECNRHKNSMNQKTQQRTKTSRFKGVSKRGSKFRAYIKFQQKQIHLGLHITEEDAARAYDKKAVELFGEYASLNFK</sequence>
<dbReference type="Proteomes" id="UP000017660">
    <property type="component" value="Segment"/>
</dbReference>
<keyword evidence="5" id="KW-0540">Nuclease</keyword>
<accession>U5PWQ1</accession>
<reference evidence="5 6" key="1">
    <citation type="journal article" date="2013" name="Genome Announc.">
        <title>Complete Genome of Bacillus megaterium Siphophage Slash.</title>
        <authorList>
            <person name="Decrescenzo A.J."/>
            <person name="Ritter M.A."/>
            <person name="Chamakura K.R."/>
            <person name="Kuty Everett G.F."/>
        </authorList>
    </citation>
    <scope>NUCLEOTIDE SEQUENCE [LARGE SCALE GENOMIC DNA]</scope>
</reference>
<dbReference type="PANTHER" id="PTHR31677:SF110">
    <property type="entry name" value="AP2_ERF DOMAIN-CONTAINING PROTEIN"/>
    <property type="match status" value="1"/>
</dbReference>
<evidence type="ECO:0000256" key="3">
    <source>
        <dbReference type="ARBA" id="ARBA00023163"/>
    </source>
</evidence>
<evidence type="ECO:0000313" key="6">
    <source>
        <dbReference type="Proteomes" id="UP000017660"/>
    </source>
</evidence>
<evidence type="ECO:0000256" key="1">
    <source>
        <dbReference type="ARBA" id="ARBA00023015"/>
    </source>
</evidence>
<dbReference type="PROSITE" id="PS51032">
    <property type="entry name" value="AP2_ERF"/>
    <property type="match status" value="1"/>
</dbReference>
<evidence type="ECO:0000256" key="2">
    <source>
        <dbReference type="ARBA" id="ARBA00023125"/>
    </source>
</evidence>
<dbReference type="OrthoDB" id="25875at10239"/>
<protein>
    <submittedName>
        <fullName evidence="5">HNH endonuclease III</fullName>
    </submittedName>
</protein>
<dbReference type="PANTHER" id="PTHR31677">
    <property type="entry name" value="AP2 DOMAIN CLASS TRANSCRIPTION FACTOR"/>
    <property type="match status" value="1"/>
</dbReference>
<dbReference type="SUPFAM" id="SSF54171">
    <property type="entry name" value="DNA-binding domain"/>
    <property type="match status" value="1"/>
</dbReference>
<dbReference type="RefSeq" id="YP_008771977.1">
    <property type="nucleotide sequence ID" value="NC_022774.1"/>
</dbReference>
<dbReference type="SMART" id="SM00380">
    <property type="entry name" value="AP2"/>
    <property type="match status" value="1"/>
</dbReference>
<dbReference type="Pfam" id="PF13392">
    <property type="entry name" value="HNH_3"/>
    <property type="match status" value="1"/>
</dbReference>
<dbReference type="KEGG" id="vg:18989665"/>
<dbReference type="GO" id="GO:0003700">
    <property type="term" value="F:DNA-binding transcription factor activity"/>
    <property type="evidence" value="ECO:0007669"/>
    <property type="project" value="InterPro"/>
</dbReference>
<dbReference type="EMBL" id="KF669661">
    <property type="protein sequence ID" value="AGY48364.1"/>
    <property type="molecule type" value="Genomic_DNA"/>
</dbReference>
<organism evidence="5 6">
    <name type="scientific">Bacillus phage Slash</name>
    <dbReference type="NCBI Taxonomy" id="1406790"/>
    <lineage>
        <taxon>Viruses</taxon>
        <taxon>Duplodnaviria</taxon>
        <taxon>Heunggongvirae</taxon>
        <taxon>Uroviricota</taxon>
        <taxon>Caudoviricetes</taxon>
        <taxon>Slashvirus</taxon>
        <taxon>Slashvirus slash</taxon>
    </lineage>
</organism>
<keyword evidence="5" id="KW-0378">Hydrolase</keyword>
<dbReference type="GO" id="GO:0003677">
    <property type="term" value="F:DNA binding"/>
    <property type="evidence" value="ECO:0007669"/>
    <property type="project" value="UniProtKB-KW"/>
</dbReference>
<name>U5PWQ1_9CAUD</name>
<keyword evidence="6" id="KW-1185">Reference proteome</keyword>
<keyword evidence="1" id="KW-0805">Transcription regulation</keyword>
<evidence type="ECO:0000259" key="4">
    <source>
        <dbReference type="PROSITE" id="PS51032"/>
    </source>
</evidence>
<dbReference type="InterPro" id="IPR001471">
    <property type="entry name" value="AP2/ERF_dom"/>
</dbReference>
<feature type="domain" description="AP2/ERF" evidence="4">
    <location>
        <begin position="99"/>
        <end position="153"/>
    </location>
</feature>
<dbReference type="Gene3D" id="3.90.75.20">
    <property type="match status" value="1"/>
</dbReference>
<dbReference type="InterPro" id="IPR036955">
    <property type="entry name" value="AP2/ERF_dom_sf"/>
</dbReference>
<dbReference type="InterPro" id="IPR003615">
    <property type="entry name" value="HNH_nuc"/>
</dbReference>
<dbReference type="InterPro" id="IPR044925">
    <property type="entry name" value="His-Me_finger_sf"/>
</dbReference>
<dbReference type="InterPro" id="IPR016177">
    <property type="entry name" value="DNA-bd_dom_sf"/>
</dbReference>
<dbReference type="SUPFAM" id="SSF54060">
    <property type="entry name" value="His-Me finger endonucleases"/>
    <property type="match status" value="1"/>
</dbReference>
<gene>
    <name evidence="5" type="ORF">Slash_75</name>
</gene>
<dbReference type="GeneID" id="18989665"/>
<keyword evidence="2" id="KW-0238">DNA-binding</keyword>